<name>A0ABD1WD73_9LAMI</name>
<organism evidence="1 2">
    <name type="scientific">Forsythia ovata</name>
    <dbReference type="NCBI Taxonomy" id="205694"/>
    <lineage>
        <taxon>Eukaryota</taxon>
        <taxon>Viridiplantae</taxon>
        <taxon>Streptophyta</taxon>
        <taxon>Embryophyta</taxon>
        <taxon>Tracheophyta</taxon>
        <taxon>Spermatophyta</taxon>
        <taxon>Magnoliopsida</taxon>
        <taxon>eudicotyledons</taxon>
        <taxon>Gunneridae</taxon>
        <taxon>Pentapetalae</taxon>
        <taxon>asterids</taxon>
        <taxon>lamiids</taxon>
        <taxon>Lamiales</taxon>
        <taxon>Oleaceae</taxon>
        <taxon>Forsythieae</taxon>
        <taxon>Forsythia</taxon>
    </lineage>
</organism>
<reference evidence="2" key="1">
    <citation type="submission" date="2024-07" db="EMBL/GenBank/DDBJ databases">
        <title>Two chromosome-level genome assemblies of Korean endemic species Abeliophyllum distichum and Forsythia ovata (Oleaceae).</title>
        <authorList>
            <person name="Jang H."/>
        </authorList>
    </citation>
    <scope>NUCLEOTIDE SEQUENCE [LARGE SCALE GENOMIC DNA]</scope>
</reference>
<comment type="caution">
    <text evidence="1">The sequence shown here is derived from an EMBL/GenBank/DDBJ whole genome shotgun (WGS) entry which is preliminary data.</text>
</comment>
<proteinExistence type="predicted"/>
<protein>
    <submittedName>
        <fullName evidence="1">Uncharacterized protein</fullName>
    </submittedName>
</protein>
<sequence length="104" mass="11745">MHLSDNTLHYIHRSAHASADVAATVDDNDNNMFGLLLLEEEVKEVRLVFFREPPPTGLFESATFSTVPLALLAEVVQHRENSSGRLMGFFPNEDEVAKYKKHSF</sequence>
<evidence type="ECO:0000313" key="1">
    <source>
        <dbReference type="EMBL" id="KAL2546678.1"/>
    </source>
</evidence>
<keyword evidence="2" id="KW-1185">Reference proteome</keyword>
<dbReference type="EMBL" id="JBFOLJ010000004">
    <property type="protein sequence ID" value="KAL2546678.1"/>
    <property type="molecule type" value="Genomic_DNA"/>
</dbReference>
<dbReference type="AlphaFoldDB" id="A0ABD1WD73"/>
<evidence type="ECO:0000313" key="2">
    <source>
        <dbReference type="Proteomes" id="UP001604277"/>
    </source>
</evidence>
<gene>
    <name evidence="1" type="ORF">Fot_15911</name>
</gene>
<accession>A0ABD1WD73</accession>
<dbReference type="Proteomes" id="UP001604277">
    <property type="component" value="Unassembled WGS sequence"/>
</dbReference>